<reference evidence="3 4" key="1">
    <citation type="submission" date="2018-08" db="EMBL/GenBank/DDBJ databases">
        <title>Draft genome sequence of Pseudoalteromonas donghaensis HJ51.</title>
        <authorList>
            <person name="Oh J."/>
            <person name="Roh D."/>
        </authorList>
    </citation>
    <scope>NUCLEOTIDE SEQUENCE [LARGE SCALE GENOMIC DNA]</scope>
    <source>
        <strain evidence="3 4">HJ51</strain>
        <plasmid evidence="3 4">unnamed2</plasmid>
    </source>
</reference>
<dbReference type="RefSeq" id="WP_118845620.1">
    <property type="nucleotide sequence ID" value="NZ_CP032092.1"/>
</dbReference>
<feature type="domain" description="Toprim" evidence="1">
    <location>
        <begin position="257"/>
        <end position="354"/>
    </location>
</feature>
<proteinExistence type="predicted"/>
<evidence type="ECO:0000259" key="1">
    <source>
        <dbReference type="Pfam" id="PF13362"/>
    </source>
</evidence>
<dbReference type="Pfam" id="PF23639">
    <property type="entry name" value="DUF7146"/>
    <property type="match status" value="1"/>
</dbReference>
<dbReference type="InterPro" id="IPR006171">
    <property type="entry name" value="TOPRIM_dom"/>
</dbReference>
<feature type="domain" description="DUF7146" evidence="2">
    <location>
        <begin position="133"/>
        <end position="235"/>
    </location>
</feature>
<accession>A0AAD0S4R8</accession>
<dbReference type="KEGG" id="pdj:D0907_20730"/>
<dbReference type="InterPro" id="IPR034154">
    <property type="entry name" value="TOPRIM_DnaG/twinkle"/>
</dbReference>
<sequence length="374" mass="40362">MIESKIDKVLALVKSNGGWSSVYSAYPGLNEAVSKSNNHGGSPQVPCPKTGNGRTKFRLFRDWVDTGGAYHNDVGALPGGIDVIAFMESCSKSDALNKIIDICGGDLSSISREYVQNVKASQPKGINDDEKAKRVAKLEKLFQHAIPAAHDQSGRIQAYLNSRGLKTDAKTLPYTLGYADELWWGDGQSKPKKLHGLLGSMTDSDGNRITIHRIFLNNQGLKADVPNAKMLMPPPSYIGGCSIKIDSPVTEGDNTFIGVCEGIETALAVREATGCPMWSCYSDTLLEMVKIPDNVTSVLIFADKDASGAGQEKAEALAARLRREGKFVDIYMPPLDIPNGSKSMDWLDTYNLAGPSAFSFRLPVDISVNTGGVK</sequence>
<dbReference type="GeneID" id="99507902"/>
<name>A0AAD0S4R8_9GAMM</name>
<evidence type="ECO:0000313" key="3">
    <source>
        <dbReference type="EMBL" id="AXV67756.1"/>
    </source>
</evidence>
<geneLocation type="plasmid" evidence="3 4">
    <name>unnamed2</name>
</geneLocation>
<dbReference type="InterPro" id="IPR055570">
    <property type="entry name" value="DUF7146"/>
</dbReference>
<dbReference type="EMBL" id="CP032092">
    <property type="protein sequence ID" value="AXV67756.1"/>
    <property type="molecule type" value="Genomic_DNA"/>
</dbReference>
<evidence type="ECO:0000259" key="2">
    <source>
        <dbReference type="Pfam" id="PF23639"/>
    </source>
</evidence>
<dbReference type="AlphaFoldDB" id="A0AAD0S4R8"/>
<evidence type="ECO:0000313" key="4">
    <source>
        <dbReference type="Proteomes" id="UP000264605"/>
    </source>
</evidence>
<organism evidence="3 4">
    <name type="scientific">Pseudoalteromonas lipolytica</name>
    <dbReference type="NCBI Taxonomy" id="570156"/>
    <lineage>
        <taxon>Bacteria</taxon>
        <taxon>Pseudomonadati</taxon>
        <taxon>Pseudomonadota</taxon>
        <taxon>Gammaproteobacteria</taxon>
        <taxon>Alteromonadales</taxon>
        <taxon>Pseudoalteromonadaceae</taxon>
        <taxon>Pseudoalteromonas</taxon>
    </lineage>
</organism>
<keyword evidence="3" id="KW-0614">Plasmid</keyword>
<gene>
    <name evidence="3" type="ORF">D0907_20730</name>
</gene>
<protein>
    <recommendedName>
        <fullName evidence="5">Toprim domain-containing protein</fullName>
    </recommendedName>
</protein>
<dbReference type="CDD" id="cd01029">
    <property type="entry name" value="TOPRIM_primases"/>
    <property type="match status" value="1"/>
</dbReference>
<dbReference type="Proteomes" id="UP000264605">
    <property type="component" value="Plasmid unnamed2"/>
</dbReference>
<dbReference type="Pfam" id="PF13362">
    <property type="entry name" value="Toprim_3"/>
    <property type="match status" value="1"/>
</dbReference>
<evidence type="ECO:0008006" key="5">
    <source>
        <dbReference type="Google" id="ProtNLM"/>
    </source>
</evidence>